<dbReference type="InterPro" id="IPR007219">
    <property type="entry name" value="XnlR_reg_dom"/>
</dbReference>
<dbReference type="SMART" id="SM00066">
    <property type="entry name" value="GAL4"/>
    <property type="match status" value="1"/>
</dbReference>
<name>A0ABR4JJT2_9EURO</name>
<dbReference type="Pfam" id="PF00172">
    <property type="entry name" value="Zn_clus"/>
    <property type="match status" value="1"/>
</dbReference>
<dbReference type="InterPro" id="IPR036864">
    <property type="entry name" value="Zn2-C6_fun-type_DNA-bd_sf"/>
</dbReference>
<dbReference type="CDD" id="cd12148">
    <property type="entry name" value="fungal_TF_MHR"/>
    <property type="match status" value="1"/>
</dbReference>
<reference evidence="8 9" key="1">
    <citation type="submission" date="2024-07" db="EMBL/GenBank/DDBJ databases">
        <title>Section-level genome sequencing and comparative genomics of Aspergillus sections Usti and Cavernicolus.</title>
        <authorList>
            <consortium name="Lawrence Berkeley National Laboratory"/>
            <person name="Nybo J.L."/>
            <person name="Vesth T.C."/>
            <person name="Theobald S."/>
            <person name="Frisvad J.C."/>
            <person name="Larsen T.O."/>
            <person name="Kjaerboelling I."/>
            <person name="Rothschild-Mancinelli K."/>
            <person name="Lyhne E.K."/>
            <person name="Kogle M.E."/>
            <person name="Barry K."/>
            <person name="Clum A."/>
            <person name="Na H."/>
            <person name="Ledsgaard L."/>
            <person name="Lin J."/>
            <person name="Lipzen A."/>
            <person name="Kuo A."/>
            <person name="Riley R."/>
            <person name="Mondo S."/>
            <person name="LaButti K."/>
            <person name="Haridas S."/>
            <person name="Pangalinan J."/>
            <person name="Salamov A.A."/>
            <person name="Simmons B.A."/>
            <person name="Magnuson J.K."/>
            <person name="Chen J."/>
            <person name="Drula E."/>
            <person name="Henrissat B."/>
            <person name="Wiebenga A."/>
            <person name="Lubbers R.J."/>
            <person name="Gomes A.C."/>
            <person name="Macurrencykelacurrency M.R."/>
            <person name="Stajich J."/>
            <person name="Grigoriev I.V."/>
            <person name="Mortensen U.H."/>
            <person name="De vries R.P."/>
            <person name="Baker S.E."/>
            <person name="Andersen M.R."/>
        </authorList>
    </citation>
    <scope>NUCLEOTIDE SEQUENCE [LARGE SCALE GENOMIC DNA]</scope>
    <source>
        <strain evidence="8 9">CBS 756.74</strain>
    </source>
</reference>
<feature type="region of interest" description="Disordered" evidence="6">
    <location>
        <begin position="80"/>
        <end position="114"/>
    </location>
</feature>
<dbReference type="Pfam" id="PF04082">
    <property type="entry name" value="Fungal_trans"/>
    <property type="match status" value="1"/>
</dbReference>
<evidence type="ECO:0000256" key="2">
    <source>
        <dbReference type="ARBA" id="ARBA00023015"/>
    </source>
</evidence>
<dbReference type="PROSITE" id="PS50048">
    <property type="entry name" value="ZN2_CY6_FUNGAL_2"/>
    <property type="match status" value="1"/>
</dbReference>
<dbReference type="Proteomes" id="UP001610444">
    <property type="component" value="Unassembled WGS sequence"/>
</dbReference>
<gene>
    <name evidence="8" type="ORF">BJX68DRAFT_279076</name>
</gene>
<proteinExistence type="predicted"/>
<evidence type="ECO:0000256" key="3">
    <source>
        <dbReference type="ARBA" id="ARBA00023125"/>
    </source>
</evidence>
<feature type="region of interest" description="Disordered" evidence="6">
    <location>
        <begin position="1"/>
        <end position="20"/>
    </location>
</feature>
<keyword evidence="2" id="KW-0805">Transcription regulation</keyword>
<feature type="compositionally biased region" description="Polar residues" evidence="6">
    <location>
        <begin position="80"/>
        <end position="112"/>
    </location>
</feature>
<keyword evidence="9" id="KW-1185">Reference proteome</keyword>
<feature type="compositionally biased region" description="Polar residues" evidence="6">
    <location>
        <begin position="10"/>
        <end position="20"/>
    </location>
</feature>
<evidence type="ECO:0000259" key="7">
    <source>
        <dbReference type="PROSITE" id="PS50048"/>
    </source>
</evidence>
<sequence length="697" mass="76552">MQCSEEADSPPTQRRSRTSNACVQCQRKKKRCDGGMPQCTSCTERQLQCTYLGVRRRGRGKAKVYLEKLEAIVGEFETSLRGNSTSDPVESANNNTSSVETHADEAQSSSSLPDVLPLFGPGAKNPPELHPGSVDHDKVQSAVRERLFTTLHEQISPEKPWMAPKKGPFTSSIFIQLPPKPYLQLLFEVTFVEPYPMVPVFDLHVLLRLLDQHYSHSPTFSLENYPQRWAMLNTAVAIGIQLRAAKGSEAEMVARSWPFFKNAFGMYVPITLRGVDILALEALLAMFAYMQGSSDLRTTSVLVSSAARFALTLGLHRETYYSGLDLGAANRARRAFWTCFVLDRDMSTRTGMLSNFDEEAISVDHLDLIQAEPAASSAETSHSARPRTNNDMSSSAASILFLQSRVKLAILRSTVDKLLFSKYASEQSVPELLSIVAELEHQLINWKAHLPSTLRPDHINPPTTTMGRQPILLMHMAYYSTLSKIHGFAAHLGSKGNSSSSVMWQVNTARIAQVSAAAEIIRLLQFVSREEQPGHLWNLLLYPVAACIMLVSIVLESPTDTQACSCAQHIGDIVAFLRGLQHDRVLDVQGLLDLCGAFETLVREAISGAVDGTASSGPLHNGINPGLDTRRQHILSYTHGRTSSLQLASGLMDNIPALCSIAAGTFSDLVPKIQISPISSQLAPSSLRPETYGFTFA</sequence>
<dbReference type="PANTHER" id="PTHR46910:SF25">
    <property type="entry name" value="ABC-TRANSPORTER-REGULATING TRANSCRIPTION FACTOR"/>
    <property type="match status" value="1"/>
</dbReference>
<evidence type="ECO:0000256" key="4">
    <source>
        <dbReference type="ARBA" id="ARBA00023163"/>
    </source>
</evidence>
<keyword evidence="1" id="KW-0479">Metal-binding</keyword>
<accession>A0ABR4JJT2</accession>
<keyword evidence="5" id="KW-0539">Nucleus</keyword>
<dbReference type="SMART" id="SM00906">
    <property type="entry name" value="Fungal_trans"/>
    <property type="match status" value="1"/>
</dbReference>
<dbReference type="PANTHER" id="PTHR46910">
    <property type="entry name" value="TRANSCRIPTION FACTOR PDR1"/>
    <property type="match status" value="1"/>
</dbReference>
<evidence type="ECO:0000313" key="8">
    <source>
        <dbReference type="EMBL" id="KAL2840086.1"/>
    </source>
</evidence>
<evidence type="ECO:0000256" key="1">
    <source>
        <dbReference type="ARBA" id="ARBA00022723"/>
    </source>
</evidence>
<dbReference type="InterPro" id="IPR050987">
    <property type="entry name" value="AtrR-like"/>
</dbReference>
<dbReference type="GeneID" id="98163821"/>
<dbReference type="EMBL" id="JBFXLR010000068">
    <property type="protein sequence ID" value="KAL2840086.1"/>
    <property type="molecule type" value="Genomic_DNA"/>
</dbReference>
<dbReference type="CDD" id="cd00067">
    <property type="entry name" value="GAL4"/>
    <property type="match status" value="1"/>
</dbReference>
<keyword evidence="3" id="KW-0238">DNA-binding</keyword>
<dbReference type="InterPro" id="IPR001138">
    <property type="entry name" value="Zn2Cys6_DnaBD"/>
</dbReference>
<feature type="domain" description="Zn(2)-C6 fungal-type" evidence="7">
    <location>
        <begin position="21"/>
        <end position="51"/>
    </location>
</feature>
<evidence type="ECO:0000256" key="6">
    <source>
        <dbReference type="SAM" id="MobiDB-lite"/>
    </source>
</evidence>
<comment type="caution">
    <text evidence="8">The sequence shown here is derived from an EMBL/GenBank/DDBJ whole genome shotgun (WGS) entry which is preliminary data.</text>
</comment>
<dbReference type="SUPFAM" id="SSF57701">
    <property type="entry name" value="Zn2/Cys6 DNA-binding domain"/>
    <property type="match status" value="1"/>
</dbReference>
<dbReference type="RefSeq" id="XP_070893855.1">
    <property type="nucleotide sequence ID" value="XM_071048657.1"/>
</dbReference>
<protein>
    <recommendedName>
        <fullName evidence="7">Zn(2)-C6 fungal-type domain-containing protein</fullName>
    </recommendedName>
</protein>
<evidence type="ECO:0000256" key="5">
    <source>
        <dbReference type="ARBA" id="ARBA00023242"/>
    </source>
</evidence>
<keyword evidence="4" id="KW-0804">Transcription</keyword>
<dbReference type="Gene3D" id="4.10.240.10">
    <property type="entry name" value="Zn(2)-C6 fungal-type DNA-binding domain"/>
    <property type="match status" value="1"/>
</dbReference>
<evidence type="ECO:0000313" key="9">
    <source>
        <dbReference type="Proteomes" id="UP001610444"/>
    </source>
</evidence>
<organism evidence="8 9">
    <name type="scientific">Aspergillus pseudodeflectus</name>
    <dbReference type="NCBI Taxonomy" id="176178"/>
    <lineage>
        <taxon>Eukaryota</taxon>
        <taxon>Fungi</taxon>
        <taxon>Dikarya</taxon>
        <taxon>Ascomycota</taxon>
        <taxon>Pezizomycotina</taxon>
        <taxon>Eurotiomycetes</taxon>
        <taxon>Eurotiomycetidae</taxon>
        <taxon>Eurotiales</taxon>
        <taxon>Aspergillaceae</taxon>
        <taxon>Aspergillus</taxon>
        <taxon>Aspergillus subgen. Nidulantes</taxon>
    </lineage>
</organism>